<dbReference type="Proteomes" id="UP000000939">
    <property type="component" value="Chromosome"/>
</dbReference>
<accession>D5V1H1</accession>
<protein>
    <submittedName>
        <fullName evidence="1">Type VI secretion protein, VC_A0114 family</fullName>
    </submittedName>
</protein>
<reference evidence="1 2" key="1">
    <citation type="journal article" date="2010" name="Stand. Genomic Sci.">
        <title>Complete genome sequence of Arcobacter nitrofigilis type strain (CI).</title>
        <authorList>
            <person name="Pati A."/>
            <person name="Gronow S."/>
            <person name="Lapidus A."/>
            <person name="Copeland A."/>
            <person name="Glavina Del Rio T."/>
            <person name="Nolan M."/>
            <person name="Lucas S."/>
            <person name="Tice H."/>
            <person name="Cheng J.F."/>
            <person name="Han C."/>
            <person name="Chertkov O."/>
            <person name="Bruce D."/>
            <person name="Tapia R."/>
            <person name="Goodwin L."/>
            <person name="Pitluck S."/>
            <person name="Liolios K."/>
            <person name="Ivanova N."/>
            <person name="Mavromatis K."/>
            <person name="Chen A."/>
            <person name="Palaniappan K."/>
            <person name="Land M."/>
            <person name="Hauser L."/>
            <person name="Chang Y.J."/>
            <person name="Jeffries C.D."/>
            <person name="Detter J.C."/>
            <person name="Rohde M."/>
            <person name="Goker M."/>
            <person name="Bristow J."/>
            <person name="Eisen J.A."/>
            <person name="Markowitz V."/>
            <person name="Hugenholtz P."/>
            <person name="Klenk H.P."/>
            <person name="Kyrpides N.C."/>
        </authorList>
    </citation>
    <scope>NUCLEOTIDE SEQUENCE [LARGE SCALE GENOMIC DNA]</scope>
    <source>
        <strain evidence="2">ATCC 33309 / DSM 7299 / CCUG 15893 / LMG 7604 / NCTC 12251 / CI</strain>
    </source>
</reference>
<gene>
    <name evidence="1" type="ordered locus">Arnit_1751</name>
</gene>
<sequence length="443" mass="50663">MQNNVVWKEGLFIRPQHFQQSDRYYNNEIITRTLNARPNNWGFYNLEIDEHLLNTGKIVIKRASGIMPDGTLFNIDPKVNSLILNIEKIDSGKNVYLALPIFIDRSDTVHFEDQKNLSTRLKAVNSSNIPNTNAGENSSCDILTAELNFKLLLEEELNENYTSLLITKVGSVSTSNIVSLDTNFTPTFLHLDSASVLSSKIKEILSMISYRIKKLSEKISDSSLQATELSNYLMLQLLNKAENKFHFLISQNKVHPDILFYELSNLVAELAIFMKKEKRIINHITYLHYQQSESFDKLITELKDMLTLVLDENSISLPIEKRKFGIYISALKDKKIVQDSTFIFSVSTSMPSNKIKEILVASLKLGTIETIKNLVNFHLIGFKIKPLSTPPKEIPYRVNLLYFKIELTQENRDELMKSAGFAFHLGSEIPDISYSLWAIKNNN</sequence>
<dbReference type="HOGENOM" id="CLU_031690_3_0_7"/>
<evidence type="ECO:0000313" key="2">
    <source>
        <dbReference type="Proteomes" id="UP000000939"/>
    </source>
</evidence>
<dbReference type="OrthoDB" id="9775333at2"/>
<organism evidence="1 2">
    <name type="scientific">Arcobacter nitrofigilis (strain ATCC 33309 / DSM 7299 / CCUG 15893 / LMG 7604 / NCTC 12251 / CI)</name>
    <name type="common">Campylobacter nitrofigilis</name>
    <dbReference type="NCBI Taxonomy" id="572480"/>
    <lineage>
        <taxon>Bacteria</taxon>
        <taxon>Pseudomonadati</taxon>
        <taxon>Campylobacterota</taxon>
        <taxon>Epsilonproteobacteria</taxon>
        <taxon>Campylobacterales</taxon>
        <taxon>Arcobacteraceae</taxon>
        <taxon>Arcobacter</taxon>
    </lineage>
</organism>
<dbReference type="eggNOG" id="COG3522">
    <property type="taxonomic scope" value="Bacteria"/>
</dbReference>
<dbReference type="NCBIfam" id="TIGR03353">
    <property type="entry name" value="VI_chp_4"/>
    <property type="match status" value="1"/>
</dbReference>
<dbReference type="PANTHER" id="PTHR35566">
    <property type="entry name" value="BLR3599 PROTEIN"/>
    <property type="match status" value="1"/>
</dbReference>
<dbReference type="RefSeq" id="WP_013135550.1">
    <property type="nucleotide sequence ID" value="NC_014166.1"/>
</dbReference>
<dbReference type="EMBL" id="CP001999">
    <property type="protein sequence ID" value="ADG93405.1"/>
    <property type="molecule type" value="Genomic_DNA"/>
</dbReference>
<dbReference type="KEGG" id="ant:Arnit_1751"/>
<proteinExistence type="predicted"/>
<dbReference type="Pfam" id="PF05936">
    <property type="entry name" value="T6SS_VasE"/>
    <property type="match status" value="1"/>
</dbReference>
<evidence type="ECO:0000313" key="1">
    <source>
        <dbReference type="EMBL" id="ADG93405.1"/>
    </source>
</evidence>
<name>D5V1H1_ARCNC</name>
<dbReference type="STRING" id="572480.Arnit_1751"/>
<dbReference type="PANTHER" id="PTHR35566:SF1">
    <property type="entry name" value="TYPE VI SECRETION SYSTEM BASEPLATE COMPONENT TSSK1"/>
    <property type="match status" value="1"/>
</dbReference>
<dbReference type="AlphaFoldDB" id="D5V1H1"/>
<dbReference type="InterPro" id="IPR010263">
    <property type="entry name" value="T6SS_TssK"/>
</dbReference>
<keyword evidence="2" id="KW-1185">Reference proteome</keyword>